<proteinExistence type="inferred from homology"/>
<dbReference type="EMBL" id="FNZQ01000004">
    <property type="protein sequence ID" value="SEL23288.1"/>
    <property type="molecule type" value="Genomic_DNA"/>
</dbReference>
<dbReference type="OrthoDB" id="9781689at2"/>
<dbReference type="InterPro" id="IPR036291">
    <property type="entry name" value="NAD(P)-bd_dom_sf"/>
</dbReference>
<comment type="similarity">
    <text evidence="1">Belongs to the short-chain dehydrogenases/reductases (SDR) family.</text>
</comment>
<dbReference type="PROSITE" id="PS00061">
    <property type="entry name" value="ADH_SHORT"/>
    <property type="match status" value="1"/>
</dbReference>
<dbReference type="PANTHER" id="PTHR44196">
    <property type="entry name" value="DEHYDROGENASE/REDUCTASE SDR FAMILY MEMBER 7B"/>
    <property type="match status" value="1"/>
</dbReference>
<dbReference type="InterPro" id="IPR020904">
    <property type="entry name" value="Sc_DH/Rdtase_CS"/>
</dbReference>
<feature type="region of interest" description="Disordered" evidence="3">
    <location>
        <begin position="328"/>
        <end position="355"/>
    </location>
</feature>
<reference evidence="5 6" key="1">
    <citation type="submission" date="2016-10" db="EMBL/GenBank/DDBJ databases">
        <authorList>
            <person name="de Groot N.N."/>
        </authorList>
    </citation>
    <scope>NUCLEOTIDE SEQUENCE [LARGE SCALE GENOMIC DNA]</scope>
    <source>
        <strain evidence="5 6">DSM 14858</strain>
    </source>
</reference>
<evidence type="ECO:0000256" key="3">
    <source>
        <dbReference type="SAM" id="MobiDB-lite"/>
    </source>
</evidence>
<gene>
    <name evidence="5" type="ORF">SAMN04488526_2203</name>
</gene>
<dbReference type="Pfam" id="PF00106">
    <property type="entry name" value="adh_short"/>
    <property type="match status" value="1"/>
</dbReference>
<dbReference type="STRING" id="188906.SAMN04488526_2203"/>
<dbReference type="PANTHER" id="PTHR44196:SF3">
    <property type="entry name" value="SHORT CHAIN DEHYDROGENASE FAMILY PROTEIN"/>
    <property type="match status" value="1"/>
</dbReference>
<dbReference type="AlphaFoldDB" id="A0A1H7NJV3"/>
<evidence type="ECO:0000256" key="1">
    <source>
        <dbReference type="ARBA" id="ARBA00006484"/>
    </source>
</evidence>
<accession>A0A1H7NJV3</accession>
<evidence type="ECO:0000259" key="4">
    <source>
        <dbReference type="SMART" id="SM00822"/>
    </source>
</evidence>
<dbReference type="GO" id="GO:0016491">
    <property type="term" value="F:oxidoreductase activity"/>
    <property type="evidence" value="ECO:0007669"/>
    <property type="project" value="UniProtKB-KW"/>
</dbReference>
<dbReference type="PRINTS" id="PR00081">
    <property type="entry name" value="GDHRDH"/>
</dbReference>
<keyword evidence="6" id="KW-1185">Reference proteome</keyword>
<dbReference type="InterPro" id="IPR002347">
    <property type="entry name" value="SDR_fam"/>
</dbReference>
<keyword evidence="2" id="KW-0560">Oxidoreductase</keyword>
<sequence>MSRTHHPVAVVAGGSAGVGRATVDALLDRGYRVAVLARGQERLDEMAAELGDRIWTEAVDVSDGTLLDQAANRIVAEFGVPEIWVNSAMLTSFSPFDKVDETEFRKITETTYLGTVNGCRAALRIMSRGNIVNVGSGLAYVSVPNQAAYCGAKHAVEGFTQALRIEIRQAGRPITLSMVQLPAVNTPQFDWARNRMDRKPQPAPPIFQPEVAARGILRAIDTDAREMLVGGSVLKLMVGNILAPDVVESRLEDQGVRMQKSDRPTEDGPDNLDGPVRDQAANAHGPYDSRAYDDGLIVDGDLMRKALVFGGAAAILGLGILVGRSTKPANGSSPQQDLNGATAVPSYHRPVEYRS</sequence>
<organism evidence="5 6">
    <name type="scientific">Jannaschia helgolandensis</name>
    <dbReference type="NCBI Taxonomy" id="188906"/>
    <lineage>
        <taxon>Bacteria</taxon>
        <taxon>Pseudomonadati</taxon>
        <taxon>Pseudomonadota</taxon>
        <taxon>Alphaproteobacteria</taxon>
        <taxon>Rhodobacterales</taxon>
        <taxon>Roseobacteraceae</taxon>
        <taxon>Jannaschia</taxon>
    </lineage>
</organism>
<evidence type="ECO:0000313" key="5">
    <source>
        <dbReference type="EMBL" id="SEL23288.1"/>
    </source>
</evidence>
<feature type="region of interest" description="Disordered" evidence="3">
    <location>
        <begin position="252"/>
        <end position="288"/>
    </location>
</feature>
<dbReference type="NCBIfam" id="NF005495">
    <property type="entry name" value="PRK07109.1"/>
    <property type="match status" value="1"/>
</dbReference>
<dbReference type="SUPFAM" id="SSF51735">
    <property type="entry name" value="NAD(P)-binding Rossmann-fold domains"/>
    <property type="match status" value="1"/>
</dbReference>
<protein>
    <submittedName>
        <fullName evidence="5">Short-chain dehydrogenase</fullName>
    </submittedName>
</protein>
<dbReference type="SMART" id="SM00822">
    <property type="entry name" value="PKS_KR"/>
    <property type="match status" value="1"/>
</dbReference>
<dbReference type="InterPro" id="IPR057326">
    <property type="entry name" value="KR_dom"/>
</dbReference>
<feature type="domain" description="Ketoreductase" evidence="4">
    <location>
        <begin position="7"/>
        <end position="187"/>
    </location>
</feature>
<feature type="compositionally biased region" description="Polar residues" evidence="3">
    <location>
        <begin position="328"/>
        <end position="339"/>
    </location>
</feature>
<dbReference type="Gene3D" id="3.40.50.720">
    <property type="entry name" value="NAD(P)-binding Rossmann-like Domain"/>
    <property type="match status" value="1"/>
</dbReference>
<dbReference type="GO" id="GO:0016020">
    <property type="term" value="C:membrane"/>
    <property type="evidence" value="ECO:0007669"/>
    <property type="project" value="TreeGrafter"/>
</dbReference>
<dbReference type="Proteomes" id="UP000199283">
    <property type="component" value="Unassembled WGS sequence"/>
</dbReference>
<dbReference type="RefSeq" id="WP_092762749.1">
    <property type="nucleotide sequence ID" value="NZ_FNZQ01000004.1"/>
</dbReference>
<evidence type="ECO:0000256" key="2">
    <source>
        <dbReference type="ARBA" id="ARBA00023002"/>
    </source>
</evidence>
<feature type="compositionally biased region" description="Basic and acidic residues" evidence="3">
    <location>
        <begin position="252"/>
        <end position="266"/>
    </location>
</feature>
<name>A0A1H7NJV3_9RHOB</name>
<evidence type="ECO:0000313" key="6">
    <source>
        <dbReference type="Proteomes" id="UP000199283"/>
    </source>
</evidence>